<protein>
    <submittedName>
        <fullName evidence="1">Uncharacterized protein</fullName>
    </submittedName>
</protein>
<dbReference type="Proteomes" id="UP000190648">
    <property type="component" value="Unassembled WGS sequence"/>
</dbReference>
<comment type="caution">
    <text evidence="1">The sequence shown here is derived from an EMBL/GenBank/DDBJ whole genome shotgun (WGS) entry which is preliminary data.</text>
</comment>
<name>A0A1V4KA89_PATFA</name>
<sequence length="70" mass="7631">MIKTQAAKFRIVLQDAVEFPEQPKRRGALPACCSGYSLAEETEPLSSLGRTEQLSINLQTHQILSGEAAT</sequence>
<evidence type="ECO:0000313" key="2">
    <source>
        <dbReference type="Proteomes" id="UP000190648"/>
    </source>
</evidence>
<evidence type="ECO:0000313" key="1">
    <source>
        <dbReference type="EMBL" id="OPJ80817.1"/>
    </source>
</evidence>
<accession>A0A1V4KA89</accession>
<organism evidence="1 2">
    <name type="scientific">Patagioenas fasciata monilis</name>
    <dbReference type="NCBI Taxonomy" id="372326"/>
    <lineage>
        <taxon>Eukaryota</taxon>
        <taxon>Metazoa</taxon>
        <taxon>Chordata</taxon>
        <taxon>Craniata</taxon>
        <taxon>Vertebrata</taxon>
        <taxon>Euteleostomi</taxon>
        <taxon>Archelosauria</taxon>
        <taxon>Archosauria</taxon>
        <taxon>Dinosauria</taxon>
        <taxon>Saurischia</taxon>
        <taxon>Theropoda</taxon>
        <taxon>Coelurosauria</taxon>
        <taxon>Aves</taxon>
        <taxon>Neognathae</taxon>
        <taxon>Neoaves</taxon>
        <taxon>Columbimorphae</taxon>
        <taxon>Columbiformes</taxon>
        <taxon>Columbidae</taxon>
        <taxon>Patagioenas</taxon>
    </lineage>
</organism>
<dbReference type="AlphaFoldDB" id="A0A1V4KA89"/>
<keyword evidence="2" id="KW-1185">Reference proteome</keyword>
<gene>
    <name evidence="1" type="ORF">AV530_004235</name>
</gene>
<proteinExistence type="predicted"/>
<reference evidence="1 2" key="1">
    <citation type="submission" date="2016-02" db="EMBL/GenBank/DDBJ databases">
        <title>Band-tailed pigeon sequencing and assembly.</title>
        <authorList>
            <person name="Soares A.E."/>
            <person name="Novak B.J."/>
            <person name="Rice E.S."/>
            <person name="O'Connell B."/>
            <person name="Chang D."/>
            <person name="Weber S."/>
            <person name="Shapiro B."/>
        </authorList>
    </citation>
    <scope>NUCLEOTIDE SEQUENCE [LARGE SCALE GENOMIC DNA]</scope>
    <source>
        <strain evidence="1">BTP2013</strain>
        <tissue evidence="1">Blood</tissue>
    </source>
</reference>
<dbReference type="EMBL" id="LSYS01004144">
    <property type="protein sequence ID" value="OPJ80817.1"/>
    <property type="molecule type" value="Genomic_DNA"/>
</dbReference>